<organism evidence="2">
    <name type="scientific">hydrothermal vent metagenome</name>
    <dbReference type="NCBI Taxonomy" id="652676"/>
    <lineage>
        <taxon>unclassified sequences</taxon>
        <taxon>metagenomes</taxon>
        <taxon>ecological metagenomes</taxon>
    </lineage>
</organism>
<dbReference type="EMBL" id="FAXC01000266">
    <property type="protein sequence ID" value="CUV09586.1"/>
    <property type="molecule type" value="Genomic_DNA"/>
</dbReference>
<proteinExistence type="predicted"/>
<sequence>MEKLQKFMLNHPYISMAAIMPFMLVFVIGLFSILINIILPVMIAFWLAGWVYTAIVGRPIRQYYRQPFWYTHYE</sequence>
<feature type="transmembrane region" description="Helical" evidence="1">
    <location>
        <begin position="12"/>
        <end position="31"/>
    </location>
</feature>
<dbReference type="AlphaFoldDB" id="A0A160VFZ1"/>
<evidence type="ECO:0000313" key="2">
    <source>
        <dbReference type="EMBL" id="CUV09586.1"/>
    </source>
</evidence>
<name>A0A160VFZ1_9ZZZZ</name>
<feature type="transmembrane region" description="Helical" evidence="1">
    <location>
        <begin position="37"/>
        <end position="56"/>
    </location>
</feature>
<accession>A0A160VFZ1</accession>
<gene>
    <name evidence="2" type="ORF">MGWOODY_Mmi1681</name>
</gene>
<keyword evidence="1" id="KW-0812">Transmembrane</keyword>
<reference evidence="2" key="1">
    <citation type="submission" date="2015-10" db="EMBL/GenBank/DDBJ databases">
        <authorList>
            <person name="Gilbert D.G."/>
        </authorList>
    </citation>
    <scope>NUCLEOTIDE SEQUENCE</scope>
</reference>
<evidence type="ECO:0000256" key="1">
    <source>
        <dbReference type="SAM" id="Phobius"/>
    </source>
</evidence>
<keyword evidence="1" id="KW-0472">Membrane</keyword>
<keyword evidence="1" id="KW-1133">Transmembrane helix</keyword>
<protein>
    <submittedName>
        <fullName evidence="2">Uncharacterized protein</fullName>
    </submittedName>
</protein>